<dbReference type="InterPro" id="IPR036390">
    <property type="entry name" value="WH_DNA-bd_sf"/>
</dbReference>
<dbReference type="EMBL" id="QVNQ01000014">
    <property type="protein sequence ID" value="RFS81283.1"/>
    <property type="molecule type" value="Genomic_DNA"/>
</dbReference>
<evidence type="ECO:0000259" key="4">
    <source>
        <dbReference type="PROSITE" id="PS51000"/>
    </source>
</evidence>
<keyword evidence="6" id="KW-1185">Reference proteome</keyword>
<keyword evidence="2" id="KW-0238">DNA-binding</keyword>
<proteinExistence type="predicted"/>
<dbReference type="Pfam" id="PF08279">
    <property type="entry name" value="HTH_11"/>
    <property type="match status" value="1"/>
</dbReference>
<dbReference type="InterPro" id="IPR028349">
    <property type="entry name" value="PafC-like"/>
</dbReference>
<dbReference type="PANTHER" id="PTHR34580:SF3">
    <property type="entry name" value="PROTEIN PAFB"/>
    <property type="match status" value="1"/>
</dbReference>
<evidence type="ECO:0000313" key="6">
    <source>
        <dbReference type="Proteomes" id="UP000262882"/>
    </source>
</evidence>
<gene>
    <name evidence="5" type="ORF">D0T12_32070</name>
</gene>
<dbReference type="AlphaFoldDB" id="A0A372G878"/>
<dbReference type="GO" id="GO:0003700">
    <property type="term" value="F:DNA-binding transcription factor activity"/>
    <property type="evidence" value="ECO:0007669"/>
    <property type="project" value="InterPro"/>
</dbReference>
<evidence type="ECO:0000313" key="5">
    <source>
        <dbReference type="EMBL" id="RFS81283.1"/>
    </source>
</evidence>
<organism evidence="5 6">
    <name type="scientific">Actinomadura spongiicola</name>
    <dbReference type="NCBI Taxonomy" id="2303421"/>
    <lineage>
        <taxon>Bacteria</taxon>
        <taxon>Bacillati</taxon>
        <taxon>Actinomycetota</taxon>
        <taxon>Actinomycetes</taxon>
        <taxon>Streptosporangiales</taxon>
        <taxon>Thermomonosporaceae</taxon>
        <taxon>Actinomadura</taxon>
    </lineage>
</organism>
<dbReference type="InterPro" id="IPR013196">
    <property type="entry name" value="HTH_11"/>
</dbReference>
<evidence type="ECO:0000256" key="1">
    <source>
        <dbReference type="ARBA" id="ARBA00023015"/>
    </source>
</evidence>
<dbReference type="PIRSF" id="PIRSF016838">
    <property type="entry name" value="PafC"/>
    <property type="match status" value="1"/>
</dbReference>
<dbReference type="PANTHER" id="PTHR34580">
    <property type="match status" value="1"/>
</dbReference>
<dbReference type="RefSeq" id="WP_117404495.1">
    <property type="nucleotide sequence ID" value="NZ_QVNQ01000014.1"/>
</dbReference>
<dbReference type="InterPro" id="IPR026881">
    <property type="entry name" value="WYL_dom"/>
</dbReference>
<name>A0A372G878_9ACTN</name>
<dbReference type="OrthoDB" id="3616433at2"/>
<reference evidence="5 6" key="1">
    <citation type="submission" date="2018-08" db="EMBL/GenBank/DDBJ databases">
        <title>Actinomadura spongicola sp. nov., isolated from marine sponge Leucetta chagosensis.</title>
        <authorList>
            <person name="Li L."/>
            <person name="Lin H.W."/>
        </authorList>
    </citation>
    <scope>NUCLEOTIDE SEQUENCE [LARGE SCALE GENOMIC DNA]</scope>
    <source>
        <strain evidence="5 6">LHW52907</strain>
    </source>
</reference>
<keyword evidence="1" id="KW-0805">Transcription regulation</keyword>
<dbReference type="PROSITE" id="PS51000">
    <property type="entry name" value="HTH_DEOR_2"/>
    <property type="match status" value="1"/>
</dbReference>
<dbReference type="InterPro" id="IPR001034">
    <property type="entry name" value="DeoR_HTH"/>
</dbReference>
<keyword evidence="3" id="KW-0804">Transcription</keyword>
<dbReference type="InterPro" id="IPR051534">
    <property type="entry name" value="CBASS_pafABC_assoc_protein"/>
</dbReference>
<comment type="caution">
    <text evidence="5">The sequence shown here is derived from an EMBL/GenBank/DDBJ whole genome shotgun (WGS) entry which is preliminary data.</text>
</comment>
<dbReference type="GO" id="GO:0003677">
    <property type="term" value="F:DNA binding"/>
    <property type="evidence" value="ECO:0007669"/>
    <property type="project" value="UniProtKB-KW"/>
</dbReference>
<dbReference type="SUPFAM" id="SSF46785">
    <property type="entry name" value="Winged helix' DNA-binding domain"/>
    <property type="match status" value="1"/>
</dbReference>
<sequence length="332" mass="36780">MQKTSSRLLTLLSLLQARPEWSGDELAERLMVTVRTVRRDIDRLRALGYPVATDKGPGGGYRLRPGSQMPPVLFDDEQVVALAVALQSTAHPAIAEDADRALTTIRSVLPPRLRQRIETLQVTTVRPPEPGAPPALALDPLTAVSTAIQRREELRLDYTPQPEAAPQRRRVEPHHLVAWRTHWYLLAWDLDRDDWRTFRIDRMTPRTPTGPRFAVRQVPGGDVSTFITSRFRGSDGTDAAWPCQGEAILDLPAAEVTPYLADAFVETVGPTRCRVITGSWSWTALAATFGRFDADLHIIGPPALHKACATLARRYAAAATATEHDQLRGPDT</sequence>
<feature type="domain" description="HTH deoR-type" evidence="4">
    <location>
        <begin position="4"/>
        <end position="69"/>
    </location>
</feature>
<dbReference type="PROSITE" id="PS52050">
    <property type="entry name" value="WYL"/>
    <property type="match status" value="1"/>
</dbReference>
<evidence type="ECO:0000256" key="3">
    <source>
        <dbReference type="ARBA" id="ARBA00023163"/>
    </source>
</evidence>
<dbReference type="InterPro" id="IPR018356">
    <property type="entry name" value="Tscrpt_reg_HTH_DeoR_CS"/>
</dbReference>
<protein>
    <submittedName>
        <fullName evidence="5">Transcriptional regulator</fullName>
    </submittedName>
</protein>
<accession>A0A372G878</accession>
<dbReference type="Pfam" id="PF13280">
    <property type="entry name" value="WYL"/>
    <property type="match status" value="1"/>
</dbReference>
<dbReference type="InterPro" id="IPR036388">
    <property type="entry name" value="WH-like_DNA-bd_sf"/>
</dbReference>
<dbReference type="PROSITE" id="PS00894">
    <property type="entry name" value="HTH_DEOR_1"/>
    <property type="match status" value="1"/>
</dbReference>
<evidence type="ECO:0000256" key="2">
    <source>
        <dbReference type="ARBA" id="ARBA00023125"/>
    </source>
</evidence>
<dbReference type="Proteomes" id="UP000262882">
    <property type="component" value="Unassembled WGS sequence"/>
</dbReference>
<dbReference type="Gene3D" id="1.10.10.10">
    <property type="entry name" value="Winged helix-like DNA-binding domain superfamily/Winged helix DNA-binding domain"/>
    <property type="match status" value="1"/>
</dbReference>